<feature type="domain" description="Peptidase M15A C-terminal" evidence="1">
    <location>
        <begin position="7"/>
        <end position="108"/>
    </location>
</feature>
<gene>
    <name evidence="2" type="ORF">HZU72_17670</name>
</gene>
<evidence type="ECO:0000313" key="3">
    <source>
        <dbReference type="Proteomes" id="UP000520876"/>
    </source>
</evidence>
<keyword evidence="3" id="KW-1185">Reference proteome</keyword>
<dbReference type="SUPFAM" id="SSF55166">
    <property type="entry name" value="Hedgehog/DD-peptidase"/>
    <property type="match status" value="1"/>
</dbReference>
<dbReference type="InterPro" id="IPR013230">
    <property type="entry name" value="Peptidase_M15A_C"/>
</dbReference>
<dbReference type="Pfam" id="PF08291">
    <property type="entry name" value="Peptidase_M15_3"/>
    <property type="match status" value="1"/>
</dbReference>
<protein>
    <submittedName>
        <fullName evidence="2">Serine/threonine protein kinase</fullName>
    </submittedName>
</protein>
<dbReference type="Proteomes" id="UP000520876">
    <property type="component" value="Unassembled WGS sequence"/>
</dbReference>
<keyword evidence="2" id="KW-0723">Serine/threonine-protein kinase</keyword>
<dbReference type="Gene3D" id="3.30.1380.10">
    <property type="match status" value="1"/>
</dbReference>
<dbReference type="GO" id="GO:0004674">
    <property type="term" value="F:protein serine/threonine kinase activity"/>
    <property type="evidence" value="ECO:0007669"/>
    <property type="project" value="UniProtKB-KW"/>
</dbReference>
<dbReference type="AlphaFoldDB" id="A0A7Z0SMZ7"/>
<dbReference type="InterPro" id="IPR009045">
    <property type="entry name" value="Zn_M74/Hedgehog-like"/>
</dbReference>
<accession>A0A7Z0SMZ7</accession>
<name>A0A7Z0SMZ7_9GAMM</name>
<organism evidence="2 3">
    <name type="scientific">Vreelandella sedimenti</name>
    <dbReference type="NCBI Taxonomy" id="2729618"/>
    <lineage>
        <taxon>Bacteria</taxon>
        <taxon>Pseudomonadati</taxon>
        <taxon>Pseudomonadota</taxon>
        <taxon>Gammaproteobacteria</taxon>
        <taxon>Oceanospirillales</taxon>
        <taxon>Halomonadaceae</taxon>
        <taxon>Vreelandella</taxon>
    </lineage>
</organism>
<evidence type="ECO:0000259" key="1">
    <source>
        <dbReference type="Pfam" id="PF08291"/>
    </source>
</evidence>
<reference evidence="2 3" key="1">
    <citation type="submission" date="2020-07" db="EMBL/GenBank/DDBJ databases">
        <title>Halomonas sp. QX-2 draft genome sequence.</title>
        <authorList>
            <person name="Qiu X."/>
        </authorList>
    </citation>
    <scope>NUCLEOTIDE SEQUENCE [LARGE SCALE GENOMIC DNA]</scope>
    <source>
        <strain evidence="2 3">QX-2</strain>
    </source>
</reference>
<proteinExistence type="predicted"/>
<sequence>MPNKISAHFHRTEFACNCGCGFDTVDVDTLDVLEAVRTHFGKAVIINSGCRCHDYNAKVGGAPNSLHTLGRAADIRVQGVETDDVYDWLAENFPTASLGRYQTFTHVDTRSHGPARW</sequence>
<evidence type="ECO:0000313" key="2">
    <source>
        <dbReference type="EMBL" id="NYT74242.1"/>
    </source>
</evidence>
<dbReference type="RefSeq" id="WP_180094473.1">
    <property type="nucleotide sequence ID" value="NZ_JACCGK010000016.1"/>
</dbReference>
<keyword evidence="2" id="KW-0808">Transferase</keyword>
<comment type="caution">
    <text evidence="2">The sequence shown here is derived from an EMBL/GenBank/DDBJ whole genome shotgun (WGS) entry which is preliminary data.</text>
</comment>
<dbReference type="EMBL" id="JACCGK010000016">
    <property type="protein sequence ID" value="NYT74242.1"/>
    <property type="molecule type" value="Genomic_DNA"/>
</dbReference>
<keyword evidence="2" id="KW-0418">Kinase</keyword>